<feature type="domain" description="Response regulatory" evidence="15">
    <location>
        <begin position="640"/>
        <end position="757"/>
    </location>
</feature>
<feature type="domain" description="Response regulatory" evidence="15">
    <location>
        <begin position="766"/>
        <end position="874"/>
    </location>
</feature>
<evidence type="ECO:0000256" key="7">
    <source>
        <dbReference type="ARBA" id="ARBA00022741"/>
    </source>
</evidence>
<dbReference type="Pfam" id="PF03707">
    <property type="entry name" value="MHYT"/>
    <property type="match status" value="3"/>
</dbReference>
<dbReference type="Proteomes" id="UP000054742">
    <property type="component" value="Unassembled WGS sequence"/>
</dbReference>
<evidence type="ECO:0000256" key="5">
    <source>
        <dbReference type="ARBA" id="ARBA00022553"/>
    </source>
</evidence>
<dbReference type="SUPFAM" id="SSF55785">
    <property type="entry name" value="PYP-like sensor domain (PAS domain)"/>
    <property type="match status" value="1"/>
</dbReference>
<evidence type="ECO:0000256" key="11">
    <source>
        <dbReference type="ARBA" id="ARBA00023136"/>
    </source>
</evidence>
<dbReference type="PANTHER" id="PTHR43047:SF72">
    <property type="entry name" value="OSMOSENSING HISTIDINE PROTEIN KINASE SLN1"/>
    <property type="match status" value="1"/>
</dbReference>
<dbReference type="SMART" id="SM00387">
    <property type="entry name" value="HATPase_c"/>
    <property type="match status" value="1"/>
</dbReference>
<sequence>MSFLTDWFQIGSPAPSQLLQGYYSPSLVILSYVVAVLASYVALTLVARLREEKNQQAVFYWLIGGAFTMGAGIWSMHFIGMLAFVLPMPMEYELTWTVASLFMAMLASGFALYILKKPNYSRLHLALGGLFIGLAISSMHYMGMEGMKSHVAIHYWPGLFFLSIVIGIAAAEAALWLALESLKVVSSRQTTLKVGSALIMGLAICGMHYTGMSASVFTVKPFHSMAESQAIQPNYLAYFIAGITALIISLALTVSSYYKRMVDAVQNEKEFLNAMLDNLEDGIIACNEKGEITVLNKAIQKNFSISKVVKHIDDLPQYYQLYTEDNCPLPPNNYPIKQALNGELIQRLPLVVKFKDDERTDVIVDGQPIINKDGTSLGAVIVVHDVTELKHTEKLKNEFVSIVSHELRTPLTSIRGSLGLLVSGVMGAFSEKAINLLDIANNNCERLLLLINDILDIEKIEAGKMEFQFKNSNLSQIINEAIDANKMYAEKYNVSLEVIQPSEELIVNVDTGRLMQVLANLLSNACKYSPQNKVVTIEVTKINGMVRVAVIDRGPGIPLEFQARIFQKFSQADSSDSRRKGGTGLGLNISKSIIEKMGGKLDFMSKPNEGTTFYFDLPFSGNLQESETIRLHQPSPSKKRLLICEDDQEQADYLEALLESAGFEVDIAVTAMQAKEKLHNNNYQALLLDLILPDQDGISLIRELRADKKTSNLPIVVLSIISQTGKTLLNGDAVSVVDWFDKPIDLRRLLKAINDIKAHEITQLPSILHIEDNPDTQHVVRLLLEKHAKLYLAANLQEAREMLTQRSYDLVVLDLMLPDGNGVEILPLLAECKTPVLVFSDMQLSNQYAQYVSQALVKSNSSNEKLLNTIIDLI</sequence>
<dbReference type="SMART" id="SM00388">
    <property type="entry name" value="HisKA"/>
    <property type="match status" value="1"/>
</dbReference>
<evidence type="ECO:0000256" key="8">
    <source>
        <dbReference type="ARBA" id="ARBA00022777"/>
    </source>
</evidence>
<keyword evidence="9" id="KW-0067">ATP-binding</keyword>
<dbReference type="PANTHER" id="PTHR43047">
    <property type="entry name" value="TWO-COMPONENT HISTIDINE PROTEIN KINASE"/>
    <property type="match status" value="1"/>
</dbReference>
<evidence type="ECO:0000256" key="6">
    <source>
        <dbReference type="ARBA" id="ARBA00022679"/>
    </source>
</evidence>
<evidence type="ECO:0000259" key="14">
    <source>
        <dbReference type="PROSITE" id="PS50109"/>
    </source>
</evidence>
<keyword evidence="10" id="KW-0902">Two-component regulatory system</keyword>
<accession>A0A0W0SPL9</accession>
<dbReference type="CDD" id="cd16922">
    <property type="entry name" value="HATPase_EvgS-ArcB-TorS-like"/>
    <property type="match status" value="1"/>
</dbReference>
<comment type="subcellular location">
    <subcellularLocation>
        <location evidence="2">Cell membrane</location>
    </subcellularLocation>
</comment>
<dbReference type="Pfam" id="PF00512">
    <property type="entry name" value="HisKA"/>
    <property type="match status" value="1"/>
</dbReference>
<evidence type="ECO:0000256" key="10">
    <source>
        <dbReference type="ARBA" id="ARBA00023012"/>
    </source>
</evidence>
<evidence type="ECO:0000256" key="1">
    <source>
        <dbReference type="ARBA" id="ARBA00000085"/>
    </source>
</evidence>
<dbReference type="Gene3D" id="3.30.565.10">
    <property type="entry name" value="Histidine kinase-like ATPase, C-terminal domain"/>
    <property type="match status" value="1"/>
</dbReference>
<feature type="modified residue" description="4-aspartylphosphate" evidence="12">
    <location>
        <position position="689"/>
    </location>
</feature>
<keyword evidence="6 18" id="KW-0808">Transferase</keyword>
<feature type="transmembrane region" description="Helical" evidence="13">
    <location>
        <begin position="155"/>
        <end position="179"/>
    </location>
</feature>
<evidence type="ECO:0000313" key="18">
    <source>
        <dbReference type="EMBL" id="KTC84965.1"/>
    </source>
</evidence>
<evidence type="ECO:0000256" key="2">
    <source>
        <dbReference type="ARBA" id="ARBA00004236"/>
    </source>
</evidence>
<evidence type="ECO:0000256" key="13">
    <source>
        <dbReference type="PROSITE-ProRule" id="PRU00244"/>
    </source>
</evidence>
<dbReference type="Gene3D" id="1.10.287.130">
    <property type="match status" value="1"/>
</dbReference>
<dbReference type="AlphaFoldDB" id="A0A0W0SPL9"/>
<comment type="caution">
    <text evidence="18">The sequence shown here is derived from an EMBL/GenBank/DDBJ whole genome shotgun (WGS) entry which is preliminary data.</text>
</comment>
<dbReference type="SUPFAM" id="SSF52172">
    <property type="entry name" value="CheY-like"/>
    <property type="match status" value="2"/>
</dbReference>
<keyword evidence="11 13" id="KW-0472">Membrane</keyword>
<evidence type="ECO:0000313" key="19">
    <source>
        <dbReference type="Proteomes" id="UP000054742"/>
    </source>
</evidence>
<feature type="transmembrane region" description="Helical" evidence="13">
    <location>
        <begin position="22"/>
        <end position="46"/>
    </location>
</feature>
<feature type="transmembrane region" description="Helical" evidence="13">
    <location>
        <begin position="94"/>
        <end position="115"/>
    </location>
</feature>
<dbReference type="Gene3D" id="3.40.50.2300">
    <property type="match status" value="2"/>
</dbReference>
<dbReference type="STRING" id="29422.Lbru_1180"/>
<proteinExistence type="predicted"/>
<dbReference type="InterPro" id="IPR036097">
    <property type="entry name" value="HisK_dim/P_sf"/>
</dbReference>
<dbReference type="PROSITE" id="PS50109">
    <property type="entry name" value="HIS_KIN"/>
    <property type="match status" value="1"/>
</dbReference>
<dbReference type="PATRIC" id="fig|29422.6.peg.1248"/>
<dbReference type="EC" id="2.7.13.3" evidence="3"/>
<dbReference type="PROSITE" id="PS50113">
    <property type="entry name" value="PAC"/>
    <property type="match status" value="1"/>
</dbReference>
<dbReference type="FunFam" id="3.30.565.10:FF:000023">
    <property type="entry name" value="PAS domain-containing sensor histidine kinase"/>
    <property type="match status" value="1"/>
</dbReference>
<dbReference type="InterPro" id="IPR000700">
    <property type="entry name" value="PAS-assoc_C"/>
</dbReference>
<evidence type="ECO:0000256" key="9">
    <source>
        <dbReference type="ARBA" id="ARBA00022840"/>
    </source>
</evidence>
<evidence type="ECO:0000256" key="3">
    <source>
        <dbReference type="ARBA" id="ARBA00012438"/>
    </source>
</evidence>
<dbReference type="InterPro" id="IPR001789">
    <property type="entry name" value="Sig_transdc_resp-reg_receiver"/>
</dbReference>
<dbReference type="Pfam" id="PF02518">
    <property type="entry name" value="HATPase_c"/>
    <property type="match status" value="1"/>
</dbReference>
<dbReference type="GO" id="GO:0009927">
    <property type="term" value="F:histidine phosphotransfer kinase activity"/>
    <property type="evidence" value="ECO:0007669"/>
    <property type="project" value="TreeGrafter"/>
</dbReference>
<dbReference type="PROSITE" id="PS50924">
    <property type="entry name" value="MHYT"/>
    <property type="match status" value="1"/>
</dbReference>
<dbReference type="SUPFAM" id="SSF47384">
    <property type="entry name" value="Homodimeric domain of signal transducing histidine kinase"/>
    <property type="match status" value="1"/>
</dbReference>
<dbReference type="RefSeq" id="WP_058441256.1">
    <property type="nucleotide sequence ID" value="NZ_CAAAHU010000006.1"/>
</dbReference>
<organism evidence="18 19">
    <name type="scientific">Legionella brunensis</name>
    <dbReference type="NCBI Taxonomy" id="29422"/>
    <lineage>
        <taxon>Bacteria</taxon>
        <taxon>Pseudomonadati</taxon>
        <taxon>Pseudomonadota</taxon>
        <taxon>Gammaproteobacteria</taxon>
        <taxon>Legionellales</taxon>
        <taxon>Legionellaceae</taxon>
        <taxon>Legionella</taxon>
    </lineage>
</organism>
<dbReference type="InterPro" id="IPR035965">
    <property type="entry name" value="PAS-like_dom_sf"/>
</dbReference>
<dbReference type="CDD" id="cd00156">
    <property type="entry name" value="REC"/>
    <property type="match status" value="1"/>
</dbReference>
<feature type="transmembrane region" description="Helical" evidence="13">
    <location>
        <begin position="235"/>
        <end position="258"/>
    </location>
</feature>
<keyword evidence="13" id="KW-0812">Transmembrane</keyword>
<feature type="transmembrane region" description="Helical" evidence="13">
    <location>
        <begin position="58"/>
        <end position="88"/>
    </location>
</feature>
<dbReference type="PRINTS" id="PR00344">
    <property type="entry name" value="BCTRLSENSOR"/>
</dbReference>
<dbReference type="InterPro" id="IPR011006">
    <property type="entry name" value="CheY-like_superfamily"/>
</dbReference>
<dbReference type="Gene3D" id="3.30.450.20">
    <property type="entry name" value="PAS domain"/>
    <property type="match status" value="1"/>
</dbReference>
<feature type="domain" description="PAC" evidence="16">
    <location>
        <begin position="346"/>
        <end position="398"/>
    </location>
</feature>
<feature type="domain" description="MHYT" evidence="17">
    <location>
        <begin position="23"/>
        <end position="218"/>
    </location>
</feature>
<dbReference type="CDD" id="cd00082">
    <property type="entry name" value="HisKA"/>
    <property type="match status" value="1"/>
</dbReference>
<evidence type="ECO:0000259" key="16">
    <source>
        <dbReference type="PROSITE" id="PS50113"/>
    </source>
</evidence>
<dbReference type="InterPro" id="IPR000014">
    <property type="entry name" value="PAS"/>
</dbReference>
<dbReference type="InterPro" id="IPR004358">
    <property type="entry name" value="Sig_transdc_His_kin-like_C"/>
</dbReference>
<dbReference type="SMART" id="SM00448">
    <property type="entry name" value="REC"/>
    <property type="match status" value="2"/>
</dbReference>
<feature type="domain" description="Histidine kinase" evidence="14">
    <location>
        <begin position="402"/>
        <end position="621"/>
    </location>
</feature>
<feature type="transmembrane region" description="Helical" evidence="13">
    <location>
        <begin position="122"/>
        <end position="143"/>
    </location>
</feature>
<keyword evidence="7" id="KW-0547">Nucleotide-binding</keyword>
<dbReference type="CDD" id="cd00130">
    <property type="entry name" value="PAS"/>
    <property type="match status" value="1"/>
</dbReference>
<keyword evidence="5 12" id="KW-0597">Phosphoprotein</keyword>
<evidence type="ECO:0000259" key="17">
    <source>
        <dbReference type="PROSITE" id="PS50924"/>
    </source>
</evidence>
<keyword evidence="13" id="KW-1133">Transmembrane helix</keyword>
<feature type="modified residue" description="4-aspartylphosphate" evidence="12">
    <location>
        <position position="814"/>
    </location>
</feature>
<dbReference type="EMBL" id="LNXV01000008">
    <property type="protein sequence ID" value="KTC84965.1"/>
    <property type="molecule type" value="Genomic_DNA"/>
</dbReference>
<dbReference type="InterPro" id="IPR003594">
    <property type="entry name" value="HATPase_dom"/>
</dbReference>
<keyword evidence="19" id="KW-1185">Reference proteome</keyword>
<gene>
    <name evidence="18" type="ORF">Lbru_1180</name>
</gene>
<protein>
    <recommendedName>
        <fullName evidence="3">histidine kinase</fullName>
        <ecNumber evidence="3">2.7.13.3</ecNumber>
    </recommendedName>
</protein>
<dbReference type="InterPro" id="IPR005467">
    <property type="entry name" value="His_kinase_dom"/>
</dbReference>
<dbReference type="PROSITE" id="PS50110">
    <property type="entry name" value="RESPONSE_REGULATORY"/>
    <property type="match status" value="2"/>
</dbReference>
<dbReference type="GO" id="GO:0005524">
    <property type="term" value="F:ATP binding"/>
    <property type="evidence" value="ECO:0007669"/>
    <property type="project" value="UniProtKB-KW"/>
</dbReference>
<evidence type="ECO:0000256" key="12">
    <source>
        <dbReference type="PROSITE-ProRule" id="PRU00169"/>
    </source>
</evidence>
<dbReference type="InterPro" id="IPR003661">
    <property type="entry name" value="HisK_dim/P_dom"/>
</dbReference>
<dbReference type="InterPro" id="IPR005330">
    <property type="entry name" value="MHYT_dom"/>
</dbReference>
<dbReference type="GO" id="GO:0000155">
    <property type="term" value="F:phosphorelay sensor kinase activity"/>
    <property type="evidence" value="ECO:0007669"/>
    <property type="project" value="InterPro"/>
</dbReference>
<dbReference type="GO" id="GO:0005886">
    <property type="term" value="C:plasma membrane"/>
    <property type="evidence" value="ECO:0007669"/>
    <property type="project" value="UniProtKB-SubCell"/>
</dbReference>
<dbReference type="OrthoDB" id="9792854at2"/>
<keyword evidence="4" id="KW-1003">Cell membrane</keyword>
<dbReference type="InterPro" id="IPR036890">
    <property type="entry name" value="HATPase_C_sf"/>
</dbReference>
<dbReference type="SUPFAM" id="SSF55874">
    <property type="entry name" value="ATPase domain of HSP90 chaperone/DNA topoisomerase II/histidine kinase"/>
    <property type="match status" value="1"/>
</dbReference>
<evidence type="ECO:0000259" key="15">
    <source>
        <dbReference type="PROSITE" id="PS50110"/>
    </source>
</evidence>
<reference evidence="18 19" key="1">
    <citation type="submission" date="2015-11" db="EMBL/GenBank/DDBJ databases">
        <title>Genomic analysis of 38 Legionella species identifies large and diverse effector repertoires.</title>
        <authorList>
            <person name="Burstein D."/>
            <person name="Amaro F."/>
            <person name="Zusman T."/>
            <person name="Lifshitz Z."/>
            <person name="Cohen O."/>
            <person name="Gilbert J.A."/>
            <person name="Pupko T."/>
            <person name="Shuman H.A."/>
            <person name="Segal G."/>
        </authorList>
    </citation>
    <scope>NUCLEOTIDE SEQUENCE [LARGE SCALE GENOMIC DNA]</scope>
    <source>
        <strain evidence="18 19">ATCC 43878</strain>
    </source>
</reference>
<evidence type="ECO:0000256" key="4">
    <source>
        <dbReference type="ARBA" id="ARBA00022475"/>
    </source>
</evidence>
<dbReference type="Pfam" id="PF00072">
    <property type="entry name" value="Response_reg"/>
    <property type="match status" value="2"/>
</dbReference>
<name>A0A0W0SPL9_9GAMM</name>
<comment type="catalytic activity">
    <reaction evidence="1">
        <text>ATP + protein L-histidine = ADP + protein N-phospho-L-histidine.</text>
        <dbReference type="EC" id="2.7.13.3"/>
    </reaction>
</comment>
<keyword evidence="8 18" id="KW-0418">Kinase</keyword>